<feature type="region of interest" description="Disordered" evidence="1">
    <location>
        <begin position="66"/>
        <end position="253"/>
    </location>
</feature>
<protein>
    <submittedName>
        <fullName evidence="2">Uncharacterized protein</fullName>
    </submittedName>
</protein>
<feature type="compositionally biased region" description="Low complexity" evidence="1">
    <location>
        <begin position="160"/>
        <end position="173"/>
    </location>
</feature>
<dbReference type="OrthoDB" id="2905962at2759"/>
<evidence type="ECO:0000256" key="1">
    <source>
        <dbReference type="SAM" id="MobiDB-lite"/>
    </source>
</evidence>
<organism evidence="2 3">
    <name type="scientific">Steccherinum ochraceum</name>
    <dbReference type="NCBI Taxonomy" id="92696"/>
    <lineage>
        <taxon>Eukaryota</taxon>
        <taxon>Fungi</taxon>
        <taxon>Dikarya</taxon>
        <taxon>Basidiomycota</taxon>
        <taxon>Agaricomycotina</taxon>
        <taxon>Agaricomycetes</taxon>
        <taxon>Polyporales</taxon>
        <taxon>Steccherinaceae</taxon>
        <taxon>Steccherinum</taxon>
    </lineage>
</organism>
<feature type="compositionally biased region" description="Polar residues" evidence="1">
    <location>
        <begin position="238"/>
        <end position="250"/>
    </location>
</feature>
<name>A0A4V2MUT5_9APHY</name>
<proteinExistence type="predicted"/>
<feature type="compositionally biased region" description="Low complexity" evidence="1">
    <location>
        <begin position="105"/>
        <end position="137"/>
    </location>
</feature>
<dbReference type="AlphaFoldDB" id="A0A4V2MUT5"/>
<feature type="compositionally biased region" description="Acidic residues" evidence="1">
    <location>
        <begin position="85"/>
        <end position="99"/>
    </location>
</feature>
<dbReference type="EMBL" id="RWJN01000728">
    <property type="protein sequence ID" value="TCD59827.1"/>
    <property type="molecule type" value="Genomic_DNA"/>
</dbReference>
<evidence type="ECO:0000313" key="2">
    <source>
        <dbReference type="EMBL" id="TCD59827.1"/>
    </source>
</evidence>
<accession>A0A4V2MUT5</accession>
<feature type="compositionally biased region" description="Basic and acidic residues" evidence="1">
    <location>
        <begin position="191"/>
        <end position="200"/>
    </location>
</feature>
<sequence length="416" mass="46375">MQLQDQPHKASQRPQRHVHFMPIDVYSRKGLQEEMRMEWRKQYINRRRFPLRRFPTAEIVGASGSASAIISSQDPSLIVSSGQEPLDDDMDMEEPEELPELSPGRHSSTPPSSLTPSPRSHNSYHSTLLSTPQSSSLGITTIRQPTPPGQRYTPTHPFTDPSSPSIPDVSVVDQATSMGVDRSPLDGLTDASRKTSDHLDTPSPYTRSTHRLRMSPSPSPENWNTRSHAHGSSEHDTSNAQIDSGSSVPSHTHLAAVTARSTSLHSTSVLRPAELSPIADPSGVILGTSATAPRPSSHQRLTENQLKVKKGFRNFSKAEGCTRWYKSTSTSALDVPPQVEGTRLADIYVHLNVQDGSWQLWIMKEDGQWAPASRGYPHPMLQDRFLNLRSDDCPSWVRWETLQKYKGEERRKEQSS</sequence>
<evidence type="ECO:0000313" key="3">
    <source>
        <dbReference type="Proteomes" id="UP000292702"/>
    </source>
</evidence>
<comment type="caution">
    <text evidence="2">The sequence shown here is derived from an EMBL/GenBank/DDBJ whole genome shotgun (WGS) entry which is preliminary data.</text>
</comment>
<reference evidence="2 3" key="1">
    <citation type="submission" date="2018-11" db="EMBL/GenBank/DDBJ databases">
        <title>Genome assembly of Steccherinum ochraceum LE-BIN_3174, the white-rot fungus of the Steccherinaceae family (The Residual Polyporoid clade, Polyporales, Basidiomycota).</title>
        <authorList>
            <person name="Fedorova T.V."/>
            <person name="Glazunova O.A."/>
            <person name="Landesman E.O."/>
            <person name="Moiseenko K.V."/>
            <person name="Psurtseva N.V."/>
            <person name="Savinova O.S."/>
            <person name="Shakhova N.V."/>
            <person name="Tyazhelova T.V."/>
            <person name="Vasina D.V."/>
        </authorList>
    </citation>
    <scope>NUCLEOTIDE SEQUENCE [LARGE SCALE GENOMIC DNA]</scope>
    <source>
        <strain evidence="2 3">LE-BIN_3174</strain>
    </source>
</reference>
<keyword evidence="3" id="KW-1185">Reference proteome</keyword>
<dbReference type="Proteomes" id="UP000292702">
    <property type="component" value="Unassembled WGS sequence"/>
</dbReference>
<feature type="compositionally biased region" description="Polar residues" evidence="1">
    <location>
        <begin position="73"/>
        <end position="83"/>
    </location>
</feature>
<gene>
    <name evidence="2" type="ORF">EIP91_011350</name>
</gene>
<dbReference type="STRING" id="92696.A0A4V2MUT5"/>